<sequence length="71" mass="7813">MKFIFVWDNDPQEFVKAAKRLLTDAEKVLGKQAGAATEEIAAAEQAVQATRKRADRLGKQVANVRNASDLL</sequence>
<accession>A0A1F4W0B3</accession>
<dbReference type="AlphaFoldDB" id="A0A1F4W0B3"/>
<dbReference type="Proteomes" id="UP000176967">
    <property type="component" value="Unassembled WGS sequence"/>
</dbReference>
<proteinExistence type="predicted"/>
<evidence type="ECO:0000313" key="3">
    <source>
        <dbReference type="Proteomes" id="UP000176967"/>
    </source>
</evidence>
<dbReference type="STRING" id="1802628.A2890_00045"/>
<organism evidence="2 3">
    <name type="scientific">candidate division WWE3 bacterium RIFCSPLOWO2_01_FULL_53_14</name>
    <dbReference type="NCBI Taxonomy" id="1802628"/>
    <lineage>
        <taxon>Bacteria</taxon>
        <taxon>Katanobacteria</taxon>
    </lineage>
</organism>
<evidence type="ECO:0000313" key="2">
    <source>
        <dbReference type="EMBL" id="OGC62862.1"/>
    </source>
</evidence>
<keyword evidence="1" id="KW-0175">Coiled coil</keyword>
<feature type="coiled-coil region" evidence="1">
    <location>
        <begin position="33"/>
        <end position="60"/>
    </location>
</feature>
<evidence type="ECO:0000256" key="1">
    <source>
        <dbReference type="SAM" id="Coils"/>
    </source>
</evidence>
<name>A0A1F4W0B3_UNCKA</name>
<protein>
    <submittedName>
        <fullName evidence="2">Uncharacterized protein</fullName>
    </submittedName>
</protein>
<reference evidence="2 3" key="1">
    <citation type="journal article" date="2016" name="Nat. Commun.">
        <title>Thousands of microbial genomes shed light on interconnected biogeochemical processes in an aquifer system.</title>
        <authorList>
            <person name="Anantharaman K."/>
            <person name="Brown C.T."/>
            <person name="Hug L.A."/>
            <person name="Sharon I."/>
            <person name="Castelle C.J."/>
            <person name="Probst A.J."/>
            <person name="Thomas B.C."/>
            <person name="Singh A."/>
            <person name="Wilkins M.J."/>
            <person name="Karaoz U."/>
            <person name="Brodie E.L."/>
            <person name="Williams K.H."/>
            <person name="Hubbard S.S."/>
            <person name="Banfield J.F."/>
        </authorList>
    </citation>
    <scope>NUCLEOTIDE SEQUENCE [LARGE SCALE GENOMIC DNA]</scope>
</reference>
<dbReference type="EMBL" id="MEVL01000003">
    <property type="protein sequence ID" value="OGC62862.1"/>
    <property type="molecule type" value="Genomic_DNA"/>
</dbReference>
<gene>
    <name evidence="2" type="ORF">A2890_00045</name>
</gene>
<comment type="caution">
    <text evidence="2">The sequence shown here is derived from an EMBL/GenBank/DDBJ whole genome shotgun (WGS) entry which is preliminary data.</text>
</comment>